<dbReference type="Gene3D" id="1.10.510.10">
    <property type="entry name" value="Transferase(Phosphotransferase) domain 1"/>
    <property type="match status" value="1"/>
</dbReference>
<proteinExistence type="predicted"/>
<keyword evidence="2" id="KW-1185">Reference proteome</keyword>
<dbReference type="InterPro" id="IPR011009">
    <property type="entry name" value="Kinase-like_dom_sf"/>
</dbReference>
<gene>
    <name evidence="1" type="ORF">B0T24DRAFT_626097</name>
</gene>
<reference evidence="1" key="1">
    <citation type="journal article" date="2023" name="Mol. Phylogenet. Evol.">
        <title>Genome-scale phylogeny and comparative genomics of the fungal order Sordariales.</title>
        <authorList>
            <person name="Hensen N."/>
            <person name="Bonometti L."/>
            <person name="Westerberg I."/>
            <person name="Brannstrom I.O."/>
            <person name="Guillou S."/>
            <person name="Cros-Aarteil S."/>
            <person name="Calhoun S."/>
            <person name="Haridas S."/>
            <person name="Kuo A."/>
            <person name="Mondo S."/>
            <person name="Pangilinan J."/>
            <person name="Riley R."/>
            <person name="LaButti K."/>
            <person name="Andreopoulos B."/>
            <person name="Lipzen A."/>
            <person name="Chen C."/>
            <person name="Yan M."/>
            <person name="Daum C."/>
            <person name="Ng V."/>
            <person name="Clum A."/>
            <person name="Steindorff A."/>
            <person name="Ohm R.A."/>
            <person name="Martin F."/>
            <person name="Silar P."/>
            <person name="Natvig D.O."/>
            <person name="Lalanne C."/>
            <person name="Gautier V."/>
            <person name="Ament-Velasquez S.L."/>
            <person name="Kruys A."/>
            <person name="Hutchinson M.I."/>
            <person name="Powell A.J."/>
            <person name="Barry K."/>
            <person name="Miller A.N."/>
            <person name="Grigoriev I.V."/>
            <person name="Debuchy R."/>
            <person name="Gladieux P."/>
            <person name="Hiltunen Thoren M."/>
            <person name="Johannesson H."/>
        </authorList>
    </citation>
    <scope>NUCLEOTIDE SEQUENCE</scope>
    <source>
        <strain evidence="1">CBS 958.72</strain>
    </source>
</reference>
<dbReference type="EMBL" id="JAULSN010000004">
    <property type="protein sequence ID" value="KAK3374295.1"/>
    <property type="molecule type" value="Genomic_DNA"/>
</dbReference>
<evidence type="ECO:0000313" key="1">
    <source>
        <dbReference type="EMBL" id="KAK3374295.1"/>
    </source>
</evidence>
<dbReference type="Proteomes" id="UP001287356">
    <property type="component" value="Unassembled WGS sequence"/>
</dbReference>
<dbReference type="AlphaFoldDB" id="A0AAE0N8M8"/>
<name>A0AAE0N8M8_9PEZI</name>
<comment type="caution">
    <text evidence="1">The sequence shown here is derived from an EMBL/GenBank/DDBJ whole genome shotgun (WGS) entry which is preliminary data.</text>
</comment>
<reference evidence="1" key="2">
    <citation type="submission" date="2023-06" db="EMBL/GenBank/DDBJ databases">
        <authorList>
            <consortium name="Lawrence Berkeley National Laboratory"/>
            <person name="Haridas S."/>
            <person name="Hensen N."/>
            <person name="Bonometti L."/>
            <person name="Westerberg I."/>
            <person name="Brannstrom I.O."/>
            <person name="Guillou S."/>
            <person name="Cros-Aarteil S."/>
            <person name="Calhoun S."/>
            <person name="Kuo A."/>
            <person name="Mondo S."/>
            <person name="Pangilinan J."/>
            <person name="Riley R."/>
            <person name="Labutti K."/>
            <person name="Andreopoulos B."/>
            <person name="Lipzen A."/>
            <person name="Chen C."/>
            <person name="Yanf M."/>
            <person name="Daum C."/>
            <person name="Ng V."/>
            <person name="Clum A."/>
            <person name="Steindorff A."/>
            <person name="Ohm R."/>
            <person name="Martin F."/>
            <person name="Silar P."/>
            <person name="Natvig D."/>
            <person name="Lalanne C."/>
            <person name="Gautier V."/>
            <person name="Ament-Velasquez S.L."/>
            <person name="Kruys A."/>
            <person name="Hutchinson M.I."/>
            <person name="Powell A.J."/>
            <person name="Barry K."/>
            <person name="Miller A.N."/>
            <person name="Grigoriev I.V."/>
            <person name="Debuchy R."/>
            <person name="Gladieux P."/>
            <person name="Thoren M.H."/>
            <person name="Johannesson H."/>
        </authorList>
    </citation>
    <scope>NUCLEOTIDE SEQUENCE</scope>
    <source>
        <strain evidence="1">CBS 958.72</strain>
    </source>
</reference>
<evidence type="ECO:0000313" key="2">
    <source>
        <dbReference type="Proteomes" id="UP001287356"/>
    </source>
</evidence>
<dbReference type="SUPFAM" id="SSF56112">
    <property type="entry name" value="Protein kinase-like (PK-like)"/>
    <property type="match status" value="1"/>
</dbReference>
<organism evidence="1 2">
    <name type="scientific">Lasiosphaeria ovina</name>
    <dbReference type="NCBI Taxonomy" id="92902"/>
    <lineage>
        <taxon>Eukaryota</taxon>
        <taxon>Fungi</taxon>
        <taxon>Dikarya</taxon>
        <taxon>Ascomycota</taxon>
        <taxon>Pezizomycotina</taxon>
        <taxon>Sordariomycetes</taxon>
        <taxon>Sordariomycetidae</taxon>
        <taxon>Sordariales</taxon>
        <taxon>Lasiosphaeriaceae</taxon>
        <taxon>Lasiosphaeria</taxon>
    </lineage>
</organism>
<protein>
    <submittedName>
        <fullName evidence="1">Uncharacterized protein</fullName>
    </submittedName>
</protein>
<sequence>MKANLLRRALLNNGHLPHLLTMPQIRPPTPYFPEQQLNLHRIEPPRPLHGVYLDGLLSHLKEADPYRKFVEENRRRRASVPLEGKNLLDYALTTPALPYTRRKEEGKVDVIRKLTGHDTARGGGPKLLVCKGNGLQSITGGQADTVLLKIYDPMCYPFTDPRPRDIVVDAENDFTVEAAAYAYLDPHIGGKFIPKYYGSFVFSMPNPQQQGLPSQPAGLRQVFAVAIEFVEGDPLSHLKSADYSEAQRMRVMGKAVKGYTMIRHHQVRHNDLAPRNIMTSTKDFNSEKLRISFLDLDAAEVLPLLKGTLPPKPPKPESPIKLFWDDIPSEMQETGWVSREWTEEKWNAWLVRTFLGDKEFDHESSEWKGWARENLRQLH</sequence>
<accession>A0AAE0N8M8</accession>